<dbReference type="Proteomes" id="UP001499878">
    <property type="component" value="Unassembled WGS sequence"/>
</dbReference>
<protein>
    <submittedName>
        <fullName evidence="2">Uncharacterized protein</fullName>
    </submittedName>
</protein>
<keyword evidence="3" id="KW-1185">Reference proteome</keyword>
<sequence>MKPRFGTAETRHTPAPPNRTVALPPSDGTVYTPAPPSSQPGSPPPVGEGGGVVRAVGVGVGLGSGGFSLVRDGAGLGFRLVGDGLGEGFAVSDGVGRGDAGSSFGADCATGAVGRVEPTTKWIVMMTAVTLAAVQDSQMIR</sequence>
<gene>
    <name evidence="2" type="ORF">GCM10023323_19010</name>
</gene>
<name>A0ABP9T1M4_9ACTN</name>
<feature type="region of interest" description="Disordered" evidence="1">
    <location>
        <begin position="1"/>
        <end position="52"/>
    </location>
</feature>
<organism evidence="2 3">
    <name type="scientific">Streptomyces thinghirensis</name>
    <dbReference type="NCBI Taxonomy" id="551547"/>
    <lineage>
        <taxon>Bacteria</taxon>
        <taxon>Bacillati</taxon>
        <taxon>Actinomycetota</taxon>
        <taxon>Actinomycetes</taxon>
        <taxon>Kitasatosporales</taxon>
        <taxon>Streptomycetaceae</taxon>
        <taxon>Streptomyces</taxon>
    </lineage>
</organism>
<feature type="compositionally biased region" description="Pro residues" evidence="1">
    <location>
        <begin position="33"/>
        <end position="46"/>
    </location>
</feature>
<comment type="caution">
    <text evidence="2">The sequence shown here is derived from an EMBL/GenBank/DDBJ whole genome shotgun (WGS) entry which is preliminary data.</text>
</comment>
<evidence type="ECO:0000313" key="2">
    <source>
        <dbReference type="EMBL" id="GAA5206647.1"/>
    </source>
</evidence>
<accession>A0ABP9T1M4</accession>
<evidence type="ECO:0000313" key="3">
    <source>
        <dbReference type="Proteomes" id="UP001499878"/>
    </source>
</evidence>
<proteinExistence type="predicted"/>
<dbReference type="EMBL" id="BAABJR010000004">
    <property type="protein sequence ID" value="GAA5206647.1"/>
    <property type="molecule type" value="Genomic_DNA"/>
</dbReference>
<evidence type="ECO:0000256" key="1">
    <source>
        <dbReference type="SAM" id="MobiDB-lite"/>
    </source>
</evidence>
<reference evidence="3" key="1">
    <citation type="journal article" date="2019" name="Int. J. Syst. Evol. Microbiol.">
        <title>The Global Catalogue of Microorganisms (GCM) 10K type strain sequencing project: providing services to taxonomists for standard genome sequencing and annotation.</title>
        <authorList>
            <consortium name="The Broad Institute Genomics Platform"/>
            <consortium name="The Broad Institute Genome Sequencing Center for Infectious Disease"/>
            <person name="Wu L."/>
            <person name="Ma J."/>
        </authorList>
    </citation>
    <scope>NUCLEOTIDE SEQUENCE [LARGE SCALE GENOMIC DNA]</scope>
    <source>
        <strain evidence="3">JCM 18306</strain>
    </source>
</reference>